<sequence length="239" mass="26808">MALPLVQQHPTLAWGGDMPSTRDDILAGYLHLREISKRLHEEVLKSISGDTLLKHARRLGLAQGKTLILDDTDEMYYVYDLAIYTAPADRSRAIDRYAKSAKFEPQSDEQLMLDAMRTSQFAILLIEQRHDAVGLIATDILRNSKVWLLDVGLESSMDDGELIATRLFTPGPFSMTAGVNVPFEIEMLEPICTLLPQRMGNSKLSRIAEDRRFAEAVYKVGLADGVMDRLAYLDLPDRA</sequence>
<dbReference type="EMBL" id="LT670844">
    <property type="protein sequence ID" value="SHK42438.1"/>
    <property type="molecule type" value="Genomic_DNA"/>
</dbReference>
<reference evidence="1 2" key="1">
    <citation type="submission" date="2016-11" db="EMBL/GenBank/DDBJ databases">
        <authorList>
            <person name="Jaros S."/>
            <person name="Januszkiewicz K."/>
            <person name="Wedrychowicz H."/>
        </authorList>
    </citation>
    <scope>NUCLEOTIDE SEQUENCE [LARGE SCALE GENOMIC DNA]</scope>
    <source>
        <strain evidence="1 2">GAS499</strain>
    </source>
</reference>
<accession>A0A1M6SD54</accession>
<organism evidence="1 2">
    <name type="scientific">Bradyrhizobium lablabi</name>
    <dbReference type="NCBI Taxonomy" id="722472"/>
    <lineage>
        <taxon>Bacteria</taxon>
        <taxon>Pseudomonadati</taxon>
        <taxon>Pseudomonadota</taxon>
        <taxon>Alphaproteobacteria</taxon>
        <taxon>Hyphomicrobiales</taxon>
        <taxon>Nitrobacteraceae</taxon>
        <taxon>Bradyrhizobium</taxon>
    </lineage>
</organism>
<dbReference type="OrthoDB" id="7261602at2"/>
<dbReference type="AlphaFoldDB" id="A0A1M6SD54"/>
<gene>
    <name evidence="1" type="ORF">SAMN05444159_3228</name>
</gene>
<dbReference type="InterPro" id="IPR058292">
    <property type="entry name" value="DUF7986"/>
</dbReference>
<evidence type="ECO:0000313" key="1">
    <source>
        <dbReference type="EMBL" id="SHK42438.1"/>
    </source>
</evidence>
<protein>
    <submittedName>
        <fullName evidence="1">Uncharacterized protein</fullName>
    </submittedName>
</protein>
<dbReference type="Pfam" id="PF25948">
    <property type="entry name" value="DUF7986"/>
    <property type="match status" value="1"/>
</dbReference>
<evidence type="ECO:0000313" key="2">
    <source>
        <dbReference type="Proteomes" id="UP000189935"/>
    </source>
</evidence>
<dbReference type="Proteomes" id="UP000189935">
    <property type="component" value="Chromosome I"/>
</dbReference>
<dbReference type="RefSeq" id="WP_079539306.1">
    <property type="nucleotide sequence ID" value="NZ_LT670844.1"/>
</dbReference>
<proteinExistence type="predicted"/>
<name>A0A1M6SD54_9BRAD</name>